<keyword evidence="1" id="KW-0472">Membrane</keyword>
<evidence type="ECO:0000256" key="1">
    <source>
        <dbReference type="SAM" id="Phobius"/>
    </source>
</evidence>
<name>A0A2S8FDV3_9BACT</name>
<proteinExistence type="predicted"/>
<dbReference type="Proteomes" id="UP000238322">
    <property type="component" value="Unassembled WGS sequence"/>
</dbReference>
<dbReference type="AlphaFoldDB" id="A0A2S8FDV3"/>
<keyword evidence="1" id="KW-1133">Transmembrane helix</keyword>
<dbReference type="SUPFAM" id="SSF47473">
    <property type="entry name" value="EF-hand"/>
    <property type="match status" value="1"/>
</dbReference>
<protein>
    <recommendedName>
        <fullName evidence="4">EF-hand domain-containing protein</fullName>
    </recommendedName>
</protein>
<evidence type="ECO:0000313" key="3">
    <source>
        <dbReference type="Proteomes" id="UP000238322"/>
    </source>
</evidence>
<comment type="caution">
    <text evidence="2">The sequence shown here is derived from an EMBL/GenBank/DDBJ whole genome shotgun (WGS) entry which is preliminary data.</text>
</comment>
<dbReference type="InterPro" id="IPR011992">
    <property type="entry name" value="EF-hand-dom_pair"/>
</dbReference>
<evidence type="ECO:0000313" key="2">
    <source>
        <dbReference type="EMBL" id="PQO30337.1"/>
    </source>
</evidence>
<organism evidence="2 3">
    <name type="scientific">Blastopirellula marina</name>
    <dbReference type="NCBI Taxonomy" id="124"/>
    <lineage>
        <taxon>Bacteria</taxon>
        <taxon>Pseudomonadati</taxon>
        <taxon>Planctomycetota</taxon>
        <taxon>Planctomycetia</taxon>
        <taxon>Pirellulales</taxon>
        <taxon>Pirellulaceae</taxon>
        <taxon>Blastopirellula</taxon>
    </lineage>
</organism>
<dbReference type="RefSeq" id="WP_105332242.1">
    <property type="nucleotide sequence ID" value="NZ_PUHY01000014.1"/>
</dbReference>
<dbReference type="OrthoDB" id="277312at2"/>
<gene>
    <name evidence="2" type="ORF">C5Y83_23515</name>
</gene>
<dbReference type="EMBL" id="PUHY01000014">
    <property type="protein sequence ID" value="PQO30337.1"/>
    <property type="molecule type" value="Genomic_DNA"/>
</dbReference>
<reference evidence="2 3" key="1">
    <citation type="submission" date="2018-02" db="EMBL/GenBank/DDBJ databases">
        <title>Comparative genomes isolates from brazilian mangrove.</title>
        <authorList>
            <person name="Araujo J.E."/>
            <person name="Taketani R.G."/>
            <person name="Silva M.C.P."/>
            <person name="Loureco M.V."/>
            <person name="Andreote F.D."/>
        </authorList>
    </citation>
    <scope>NUCLEOTIDE SEQUENCE [LARGE SCALE GENOMIC DNA]</scope>
    <source>
        <strain evidence="2 3">Hex-1 MGV</strain>
    </source>
</reference>
<keyword evidence="1" id="KW-0812">Transmembrane</keyword>
<accession>A0A2S8FDV3</accession>
<evidence type="ECO:0008006" key="4">
    <source>
        <dbReference type="Google" id="ProtNLM"/>
    </source>
</evidence>
<sequence length="240" mass="26568">MSNDQFTVEDRRSSGGSGCTTIVIGCLVVCLVLAGVACGVGYYFYATTNWNAVAANVVEPGMKQMIDDTDLPEEQKEGMKAQITRLADGSRDGKITFEQLKQVGEKIMKSPMIAAIPVEVARTKYIDPSGLSDEEKANAVKQLQRIAHGMFEKKIDEKEFEKLVVGRIADKNSDGKLEFREKVSDEELRQFITACKDLADSKDIPDQNYEIDFAAEMKKAVDEVLDGKKEEVKPEVEATN</sequence>
<feature type="transmembrane region" description="Helical" evidence="1">
    <location>
        <begin position="21"/>
        <end position="45"/>
    </location>
</feature>